<dbReference type="InterPro" id="IPR015422">
    <property type="entry name" value="PyrdxlP-dep_Trfase_small"/>
</dbReference>
<comment type="cofactor">
    <cofactor evidence="1">
        <name>pyridoxal 5'-phosphate</name>
        <dbReference type="ChEBI" id="CHEBI:597326"/>
    </cofactor>
</comment>
<evidence type="ECO:0000256" key="3">
    <source>
        <dbReference type="ARBA" id="ARBA00011738"/>
    </source>
</evidence>
<dbReference type="CDD" id="cd00609">
    <property type="entry name" value="AAT_like"/>
    <property type="match status" value="1"/>
</dbReference>
<keyword evidence="5" id="KW-0808">Transferase</keyword>
<proteinExistence type="inferred from homology"/>
<evidence type="ECO:0000259" key="7">
    <source>
        <dbReference type="Pfam" id="PF00155"/>
    </source>
</evidence>
<keyword evidence="4" id="KW-0032">Aminotransferase</keyword>
<dbReference type="PANTHER" id="PTHR11879">
    <property type="entry name" value="ASPARTATE AMINOTRANSFERASE"/>
    <property type="match status" value="1"/>
</dbReference>
<dbReference type="EMBL" id="LT635765">
    <property type="protein sequence ID" value="SGZ52016.1"/>
    <property type="molecule type" value="Genomic_DNA"/>
</dbReference>
<keyword evidence="6" id="KW-0663">Pyridoxal phosphate</keyword>
<dbReference type="GO" id="GO:0005829">
    <property type="term" value="C:cytosol"/>
    <property type="evidence" value="ECO:0007669"/>
    <property type="project" value="TreeGrafter"/>
</dbReference>
<comment type="similarity">
    <text evidence="2">Belongs to the class-I pyridoxal-phosphate-dependent aminotransferase family.</text>
</comment>
<dbReference type="Gene3D" id="3.40.640.10">
    <property type="entry name" value="Type I PLP-dependent aspartate aminotransferase-like (Major domain)"/>
    <property type="match status" value="1"/>
</dbReference>
<dbReference type="InterPro" id="IPR015424">
    <property type="entry name" value="PyrdxlP-dep_Trfase"/>
</dbReference>
<dbReference type="InterPro" id="IPR004839">
    <property type="entry name" value="Aminotransferase_I/II_large"/>
</dbReference>
<evidence type="ECO:0000256" key="2">
    <source>
        <dbReference type="ARBA" id="ARBA00007441"/>
    </source>
</evidence>
<dbReference type="AlphaFoldDB" id="A0A1L0D7R6"/>
<evidence type="ECO:0000313" key="9">
    <source>
        <dbReference type="Proteomes" id="UP000182259"/>
    </source>
</evidence>
<dbReference type="GO" id="GO:0030170">
    <property type="term" value="F:pyridoxal phosphate binding"/>
    <property type="evidence" value="ECO:0007669"/>
    <property type="project" value="InterPro"/>
</dbReference>
<organism evidence="8 9">
    <name type="scientific">Sungouiella intermedia</name>
    <dbReference type="NCBI Taxonomy" id="45354"/>
    <lineage>
        <taxon>Eukaryota</taxon>
        <taxon>Fungi</taxon>
        <taxon>Dikarya</taxon>
        <taxon>Ascomycota</taxon>
        <taxon>Saccharomycotina</taxon>
        <taxon>Pichiomycetes</taxon>
        <taxon>Metschnikowiaceae</taxon>
        <taxon>Sungouiella</taxon>
    </lineage>
</organism>
<dbReference type="InterPro" id="IPR015421">
    <property type="entry name" value="PyrdxlP-dep_Trfase_major"/>
</dbReference>
<evidence type="ECO:0000256" key="4">
    <source>
        <dbReference type="ARBA" id="ARBA00022576"/>
    </source>
</evidence>
<evidence type="ECO:0000313" key="8">
    <source>
        <dbReference type="EMBL" id="SGZ52016.1"/>
    </source>
</evidence>
<reference evidence="8 9" key="1">
    <citation type="submission" date="2016-10" db="EMBL/GenBank/DDBJ databases">
        <authorList>
            <person name="de Groot N.N."/>
        </authorList>
    </citation>
    <scope>NUCLEOTIDE SEQUENCE [LARGE SCALE GENOMIC DNA]</scope>
    <source>
        <strain evidence="8 9">PYCC 4715</strain>
    </source>
</reference>
<protein>
    <submittedName>
        <fullName evidence="8">CIC11C00000003548</fullName>
    </submittedName>
</protein>
<gene>
    <name evidence="8" type="ORF">SAMEA4029009_CIC11G00000003548</name>
</gene>
<dbReference type="NCBIfam" id="NF006719">
    <property type="entry name" value="PRK09257.1"/>
    <property type="match status" value="1"/>
</dbReference>
<sequence length="404" mass="44667">MTVNSYFSQLQASKLDPIVELMTSYAKDTHPNKIDVSIGVYKTEEGDPNYIFPCVQAAKEKLAAKDPGHCYTLMSGIPAFVSSAQKTIFGANHDDVVSVQAISGSGALHLAFSFLLQTGLHDFYVGAPAWSNYRSMIEHAGGNYHEYQYYDPVANAVDFEAAVEALSTAPARSVFVLQAVCHNPTGCDYSKEQWAQILDIIQTRNIFPLFDIAYQGFASGDINDDAWVIREAYKRGLEFVACQSYSKNMGLYSERAGCTHVRINDKEVANNVSSLLVATIRSEFSFAPAFGARVATIVQQDEELSKVWAENVLAVTERLEGVRRQVLNKLTKLQTPGNWEPIVKQNGLFWYSGLTPLQVEKLIEEHHIYGTSNGRVNVAGLNSSNIDAYCGAIDAIVRKYPFEA</sequence>
<dbReference type="PANTHER" id="PTHR11879:SF55">
    <property type="entry name" value="GLUTAMATE OXALOACETATE TRANSAMINASE 1, ISOFORM B"/>
    <property type="match status" value="1"/>
</dbReference>
<dbReference type="PRINTS" id="PR00799">
    <property type="entry name" value="TRANSAMINASE"/>
</dbReference>
<evidence type="ECO:0000256" key="1">
    <source>
        <dbReference type="ARBA" id="ARBA00001933"/>
    </source>
</evidence>
<feature type="domain" description="Aminotransferase class I/classII large" evidence="7">
    <location>
        <begin position="32"/>
        <end position="393"/>
    </location>
</feature>
<evidence type="ECO:0000256" key="6">
    <source>
        <dbReference type="ARBA" id="ARBA00022898"/>
    </source>
</evidence>
<dbReference type="Pfam" id="PF00155">
    <property type="entry name" value="Aminotran_1_2"/>
    <property type="match status" value="1"/>
</dbReference>
<name>A0A1L0D7R6_9ASCO</name>
<dbReference type="SUPFAM" id="SSF53383">
    <property type="entry name" value="PLP-dependent transferases"/>
    <property type="match status" value="1"/>
</dbReference>
<dbReference type="Gene3D" id="3.90.1150.10">
    <property type="entry name" value="Aspartate Aminotransferase, domain 1"/>
    <property type="match status" value="1"/>
</dbReference>
<comment type="subunit">
    <text evidence="3">Homodimer.</text>
</comment>
<dbReference type="GO" id="GO:0004069">
    <property type="term" value="F:L-aspartate:2-oxoglutarate aminotransferase activity"/>
    <property type="evidence" value="ECO:0007669"/>
    <property type="project" value="TreeGrafter"/>
</dbReference>
<dbReference type="GO" id="GO:0006532">
    <property type="term" value="P:aspartate biosynthetic process"/>
    <property type="evidence" value="ECO:0007669"/>
    <property type="project" value="TreeGrafter"/>
</dbReference>
<dbReference type="Proteomes" id="UP000182259">
    <property type="component" value="Chromosome II"/>
</dbReference>
<dbReference type="InterPro" id="IPR000796">
    <property type="entry name" value="Asp_trans"/>
</dbReference>
<accession>A0A1L0D7R6</accession>
<evidence type="ECO:0000256" key="5">
    <source>
        <dbReference type="ARBA" id="ARBA00022679"/>
    </source>
</evidence>